<name>A0ABQ8P2V4_9CRYT</name>
<dbReference type="EMBL" id="JAPCXB010000150">
    <property type="protein sequence ID" value="KAJ1606169.1"/>
    <property type="molecule type" value="Genomic_DNA"/>
</dbReference>
<feature type="coiled-coil region" evidence="10">
    <location>
        <begin position="23"/>
        <end position="54"/>
    </location>
</feature>
<keyword evidence="6" id="KW-0813">Transport</keyword>
<dbReference type="Pfam" id="PF21974">
    <property type="entry name" value="SPN1_m3Gcap_bd"/>
    <property type="match status" value="1"/>
</dbReference>
<evidence type="ECO:0000256" key="5">
    <source>
        <dbReference type="ARBA" id="ARBA00016034"/>
    </source>
</evidence>
<comment type="similarity">
    <text evidence="4">Belongs to the snurportin family.</text>
</comment>
<evidence type="ECO:0000256" key="8">
    <source>
        <dbReference type="ARBA" id="ARBA00022884"/>
    </source>
</evidence>
<keyword evidence="10" id="KW-0175">Coiled coil</keyword>
<evidence type="ECO:0000256" key="6">
    <source>
        <dbReference type="ARBA" id="ARBA00022448"/>
    </source>
</evidence>
<evidence type="ECO:0000256" key="3">
    <source>
        <dbReference type="ARBA" id="ARBA00004496"/>
    </source>
</evidence>
<comment type="subcellular location">
    <subcellularLocation>
        <location evidence="3">Cytoplasm</location>
    </subcellularLocation>
    <subcellularLocation>
        <location evidence="2">Nucleus</location>
    </subcellularLocation>
</comment>
<evidence type="ECO:0000313" key="13">
    <source>
        <dbReference type="Proteomes" id="UP001071777"/>
    </source>
</evidence>
<comment type="caution">
    <text evidence="12">The sequence shown here is derived from an EMBL/GenBank/DDBJ whole genome shotgun (WGS) entry which is preliminary data.</text>
</comment>
<accession>A0ABQ8P2V4</accession>
<evidence type="ECO:0000313" key="12">
    <source>
        <dbReference type="EMBL" id="KAJ1606169.1"/>
    </source>
</evidence>
<dbReference type="InterPro" id="IPR047857">
    <property type="entry name" value="Snurportin1_C"/>
</dbReference>
<feature type="domain" description="Snurportin-1 m3G cap-binding" evidence="11">
    <location>
        <begin position="103"/>
        <end position="208"/>
    </location>
</feature>
<evidence type="ECO:0000256" key="9">
    <source>
        <dbReference type="ARBA" id="ARBA00023242"/>
    </source>
</evidence>
<evidence type="ECO:0000259" key="11">
    <source>
        <dbReference type="Pfam" id="PF21974"/>
    </source>
</evidence>
<keyword evidence="8" id="KW-0694">RNA-binding</keyword>
<evidence type="ECO:0000256" key="1">
    <source>
        <dbReference type="ARBA" id="ARBA00003975"/>
    </source>
</evidence>
<keyword evidence="9" id="KW-0539">Nucleus</keyword>
<dbReference type="InterPro" id="IPR017336">
    <property type="entry name" value="Snurportin-1"/>
</dbReference>
<gene>
    <name evidence="12" type="ORF">OJ252_3253</name>
</gene>
<evidence type="ECO:0000256" key="7">
    <source>
        <dbReference type="ARBA" id="ARBA00022490"/>
    </source>
</evidence>
<dbReference type="PANTHER" id="PTHR13403:SF6">
    <property type="entry name" value="SNURPORTIN-1"/>
    <property type="match status" value="1"/>
</dbReference>
<reference evidence="12" key="1">
    <citation type="submission" date="2022-10" db="EMBL/GenBank/DDBJ databases">
        <title>Adaptive evolution leads to modifications in subtelomeric GC content in a zoonotic Cryptosporidium species.</title>
        <authorList>
            <person name="Li J."/>
            <person name="Feng Y."/>
            <person name="Xiao L."/>
        </authorList>
    </citation>
    <scope>NUCLEOTIDE SEQUENCE</scope>
    <source>
        <strain evidence="12">25894</strain>
    </source>
</reference>
<keyword evidence="13" id="KW-1185">Reference proteome</keyword>
<dbReference type="PANTHER" id="PTHR13403">
    <property type="entry name" value="SNURPORTIN1 RNUT1 PROTEIN RNA, U TRANSPORTER 1"/>
    <property type="match status" value="1"/>
</dbReference>
<evidence type="ECO:0000256" key="4">
    <source>
        <dbReference type="ARBA" id="ARBA00007540"/>
    </source>
</evidence>
<proteinExistence type="inferred from homology"/>
<dbReference type="Gene3D" id="3.30.470.30">
    <property type="entry name" value="DNA ligase/mRNA capping enzyme"/>
    <property type="match status" value="1"/>
</dbReference>
<comment type="function">
    <text evidence="1">Functions as an U snRNP-specific nuclear import adapter. Involved in the trimethylguanosine (m3G)-cap-dependent nuclear import of U snRNPs. Binds specifically to the terminal m3G-cap U snRNAs.</text>
</comment>
<sequence>MISNYNSYYKLNHGFIKEKPSDVSSVDKKLRDMLEKLRKERRQEFLKLQRIEGNEHEKSRKKSSCKGRNSKYIRDWKLSKAWSNELMEYKWLSRSSEGYRSIQDCPQEWLILPLCKGRRSMLIQGNGYCELRNQDGWRMFTVKNAPFAHNGLTIIDGIYNHDKNTFHCNDLIVWNNLNMCTSTTDCRLHFLFCRIEESGVKNITTENDDVCMISEHTPKLVHNIRIELGRYFPLSRDNLLNICGTNGRFDKDSFYFDHLVFIRRDSMYEVCDDNDQLDGEYQTSCADYQHNWFIWRDKGLSIFCSEKDVETEAIELIFRLNINEKNQLYTKDGVFVGKVNCSGIVSENLSLDNDQKFLKSEYGRVLVYVKFGEEDIHKILDTILSENTIGNCVEGEHTINDTNIIELCNVSPQDKVYSGLDNSDYIQFRCIEAITKAKYKDHTINNEFYLNLNMDSLLNSIS</sequence>
<protein>
    <recommendedName>
        <fullName evidence="5">Snurportin-1</fullName>
    </recommendedName>
</protein>
<dbReference type="Proteomes" id="UP001071777">
    <property type="component" value="Unassembled WGS sequence"/>
</dbReference>
<evidence type="ECO:0000256" key="2">
    <source>
        <dbReference type="ARBA" id="ARBA00004123"/>
    </source>
</evidence>
<evidence type="ECO:0000256" key="10">
    <source>
        <dbReference type="SAM" id="Coils"/>
    </source>
</evidence>
<organism evidence="12 13">
    <name type="scientific">Cryptosporidium canis</name>
    <dbReference type="NCBI Taxonomy" id="195482"/>
    <lineage>
        <taxon>Eukaryota</taxon>
        <taxon>Sar</taxon>
        <taxon>Alveolata</taxon>
        <taxon>Apicomplexa</taxon>
        <taxon>Conoidasida</taxon>
        <taxon>Coccidia</taxon>
        <taxon>Eucoccidiorida</taxon>
        <taxon>Eimeriorina</taxon>
        <taxon>Cryptosporidiidae</taxon>
        <taxon>Cryptosporidium</taxon>
    </lineage>
</organism>
<keyword evidence="7" id="KW-0963">Cytoplasm</keyword>